<dbReference type="Proteomes" id="UP000053317">
    <property type="component" value="Unassembled WGS sequence"/>
</dbReference>
<dbReference type="GO" id="GO:0000724">
    <property type="term" value="P:double-strand break repair via homologous recombination"/>
    <property type="evidence" value="ECO:0007669"/>
    <property type="project" value="TreeGrafter"/>
</dbReference>
<reference evidence="6 7" key="1">
    <citation type="submission" date="2015-05" db="EMBL/GenBank/DDBJ databases">
        <title>Distinctive expansion of gene families associated with plant cell wall degradation and secondary metabolism in the genomes of grapevine trunk pathogens.</title>
        <authorList>
            <person name="Lawrence D.P."/>
            <person name="Travadon R."/>
            <person name="Rolshausen P.E."/>
            <person name="Baumgartner K."/>
        </authorList>
    </citation>
    <scope>NUCLEOTIDE SEQUENCE [LARGE SCALE GENOMIC DNA]</scope>
    <source>
        <strain evidence="6">UCRPC4</strain>
    </source>
</reference>
<gene>
    <name evidence="6" type="ORF">UCRPC4_g00943</name>
</gene>
<sequence>MARKKRQRISYVLPLASSPGGHRLGINGLAVDQDQSILYSGGRDGVICSWDLNFPLKPPSVDDPFASSDDPLADSTPAAHRKSTFRHQVQAHTHWVNDIVLAQNNSALISASSDVTVKLWSPHSDNSVAQTIGTHTDYVKCLATPEPNADWVASGGLDHKICIWDLNGAGEKLQISVNQDESVAKGSVYTLSARGSILASGGPESTVRVWDPKAGKSITKLVGHTDNVRSILISEDGNTILSASSDQTVKVWSMTAGRCMHTLTMHNDSVWSLYSDDPRLAVFYSSDRSGMVVKTDCRSADEMDGGLSVAICQEHEGVDKVIAAGGHIWTATANSSINRWKDVDTQAEIEEPQDNEDSESSSASRKSEDSSNTSEAKSTKPFKIPYNSILGSSVTSLFPSLMHKFADQVLPNSGITGRRTSGSMVNGVGSITVPVHHLPEESIEGQNGLIKHVMLNDRKRVLTLDTAGEVILWDLLKCVPIKSFGKHHLDDIIPEVNTIESVANWCTVDTRTGKLSVMLEENYCFDAEVYADEIRIDEKIDFRDDQRINLGKWVLRNLFTHFIDEEIRRDEAHRKELLASFEEANRLKRENAPSSIALPSGVAEDGSSTEGDTVKTPKPNGLLPSTTGLSIGIATPGALQMISSTDEDVQSQPKTPGQSILGTSAPRSSDYFSSTPNTKAADTPAEGTKAPVTPGETPASPTDADGEKRKGLFGKKFQMTFPKKLSRNSVEAKPPPAEEKAEESDKSSEKEEKVFDDNISGVVQKIRHEYDEQFAADSRQSLIVGITPSLPNETPVLKLPAHTQILIQEDSPESGGAVDLYRGTISTQTQDTDTIEKVGPTWLGELLLRNLVPYKDVSKTSFVLNPYGDELPSIANLDGNARLNANRMLRAKKILSYVAERIEPAPEQPDPNALRPDEYLELYCQGQLVHPNTTLATLRVHIWRTGGDIILYYKANGKKQIKGKTIPHPAEEVAAREREREENNNNNSDSNKAPETGGVTARSPVEAGGNGVSLFGA</sequence>
<keyword evidence="2 4" id="KW-0853">WD repeat</keyword>
<dbReference type="InterPro" id="IPR015943">
    <property type="entry name" value="WD40/YVTN_repeat-like_dom_sf"/>
</dbReference>
<feature type="region of interest" description="Disordered" evidence="5">
    <location>
        <begin position="63"/>
        <end position="82"/>
    </location>
</feature>
<dbReference type="PRINTS" id="PR00320">
    <property type="entry name" value="GPROTEINBRPT"/>
</dbReference>
<feature type="repeat" description="WD" evidence="4">
    <location>
        <begin position="195"/>
        <end position="220"/>
    </location>
</feature>
<dbReference type="SUPFAM" id="SSF50978">
    <property type="entry name" value="WD40 repeat-like"/>
    <property type="match status" value="1"/>
</dbReference>
<dbReference type="OrthoDB" id="2421129at2759"/>
<dbReference type="GO" id="GO:0043130">
    <property type="term" value="F:ubiquitin binding"/>
    <property type="evidence" value="ECO:0007669"/>
    <property type="project" value="TreeGrafter"/>
</dbReference>
<feature type="repeat" description="WD" evidence="4">
    <location>
        <begin position="221"/>
        <end position="262"/>
    </location>
</feature>
<dbReference type="InterPro" id="IPR051246">
    <property type="entry name" value="WDR48"/>
</dbReference>
<comment type="similarity">
    <text evidence="1">Belongs to the WD repeat WDR48 family.</text>
</comment>
<organism evidence="6 7">
    <name type="scientific">Phaeomoniella chlamydospora</name>
    <name type="common">Phaeoacremonium chlamydosporum</name>
    <dbReference type="NCBI Taxonomy" id="158046"/>
    <lineage>
        <taxon>Eukaryota</taxon>
        <taxon>Fungi</taxon>
        <taxon>Dikarya</taxon>
        <taxon>Ascomycota</taxon>
        <taxon>Pezizomycotina</taxon>
        <taxon>Eurotiomycetes</taxon>
        <taxon>Chaetothyriomycetidae</taxon>
        <taxon>Phaeomoniellales</taxon>
        <taxon>Phaeomoniellaceae</taxon>
        <taxon>Phaeomoniella</taxon>
    </lineage>
</organism>
<name>A0A0G2EZZ7_PHACM</name>
<evidence type="ECO:0000256" key="3">
    <source>
        <dbReference type="ARBA" id="ARBA00022737"/>
    </source>
</evidence>
<dbReference type="FunFam" id="2.130.10.10:FF:001614">
    <property type="entry name" value="WD repeat protein"/>
    <property type="match status" value="1"/>
</dbReference>
<dbReference type="Pfam" id="PF00400">
    <property type="entry name" value="WD40"/>
    <property type="match status" value="5"/>
</dbReference>
<dbReference type="InterPro" id="IPR020472">
    <property type="entry name" value="WD40_PAC1"/>
</dbReference>
<protein>
    <submittedName>
        <fullName evidence="6">Putative wd repeat protein</fullName>
    </submittedName>
</protein>
<dbReference type="InterPro" id="IPR021772">
    <property type="entry name" value="WDR48/Bun107"/>
</dbReference>
<dbReference type="InterPro" id="IPR019775">
    <property type="entry name" value="WD40_repeat_CS"/>
</dbReference>
<accession>A0A0G2EZZ7</accession>
<feature type="compositionally biased region" description="Basic and acidic residues" evidence="5">
    <location>
        <begin position="736"/>
        <end position="754"/>
    </location>
</feature>
<feature type="region of interest" description="Disordered" evidence="5">
    <location>
        <begin position="644"/>
        <end position="754"/>
    </location>
</feature>
<evidence type="ECO:0000313" key="7">
    <source>
        <dbReference type="Proteomes" id="UP000053317"/>
    </source>
</evidence>
<evidence type="ECO:0000256" key="4">
    <source>
        <dbReference type="PROSITE-ProRule" id="PRU00221"/>
    </source>
</evidence>
<feature type="repeat" description="WD" evidence="4">
    <location>
        <begin position="89"/>
        <end position="130"/>
    </location>
</feature>
<evidence type="ECO:0000256" key="1">
    <source>
        <dbReference type="ARBA" id="ARBA00006917"/>
    </source>
</evidence>
<feature type="repeat" description="WD" evidence="4">
    <location>
        <begin position="132"/>
        <end position="167"/>
    </location>
</feature>
<evidence type="ECO:0000313" key="6">
    <source>
        <dbReference type="EMBL" id="KKY27709.1"/>
    </source>
</evidence>
<keyword evidence="3" id="KW-0677">Repeat</keyword>
<feature type="compositionally biased region" description="Acidic residues" evidence="5">
    <location>
        <begin position="349"/>
        <end position="359"/>
    </location>
</feature>
<feature type="region of interest" description="Disordered" evidence="5">
    <location>
        <begin position="349"/>
        <end position="379"/>
    </location>
</feature>
<feature type="compositionally biased region" description="Polar residues" evidence="5">
    <location>
        <begin position="650"/>
        <end position="680"/>
    </location>
</feature>
<dbReference type="SMART" id="SM00320">
    <property type="entry name" value="WD40"/>
    <property type="match status" value="7"/>
</dbReference>
<evidence type="ECO:0000256" key="5">
    <source>
        <dbReference type="SAM" id="MobiDB-lite"/>
    </source>
</evidence>
<feature type="region of interest" description="Disordered" evidence="5">
    <location>
        <begin position="592"/>
        <end position="629"/>
    </location>
</feature>
<dbReference type="CDD" id="cd00200">
    <property type="entry name" value="WD40"/>
    <property type="match status" value="1"/>
</dbReference>
<dbReference type="PANTHER" id="PTHR19862">
    <property type="entry name" value="WD REPEAT-CONTAINING PROTEIN 48"/>
    <property type="match status" value="1"/>
</dbReference>
<dbReference type="EMBL" id="LCWF01000022">
    <property type="protein sequence ID" value="KKY27709.1"/>
    <property type="molecule type" value="Genomic_DNA"/>
</dbReference>
<dbReference type="InterPro" id="IPR036322">
    <property type="entry name" value="WD40_repeat_dom_sf"/>
</dbReference>
<comment type="caution">
    <text evidence="6">The sequence shown here is derived from an EMBL/GenBank/DDBJ whole genome shotgun (WGS) entry which is preliminary data.</text>
</comment>
<feature type="repeat" description="WD" evidence="4">
    <location>
        <begin position="19"/>
        <end position="53"/>
    </location>
</feature>
<dbReference type="Gene3D" id="2.130.10.10">
    <property type="entry name" value="YVTN repeat-like/Quinoprotein amine dehydrogenase"/>
    <property type="match status" value="2"/>
</dbReference>
<evidence type="ECO:0000256" key="2">
    <source>
        <dbReference type="ARBA" id="ARBA00022574"/>
    </source>
</evidence>
<dbReference type="InterPro" id="IPR001680">
    <property type="entry name" value="WD40_rpt"/>
</dbReference>
<dbReference type="PROSITE" id="PS00678">
    <property type="entry name" value="WD_REPEATS_1"/>
    <property type="match status" value="2"/>
</dbReference>
<feature type="region of interest" description="Disordered" evidence="5">
    <location>
        <begin position="973"/>
        <end position="1017"/>
    </location>
</feature>
<dbReference type="Pfam" id="PF11816">
    <property type="entry name" value="DUF3337"/>
    <property type="match status" value="1"/>
</dbReference>
<feature type="compositionally biased region" description="Basic and acidic residues" evidence="5">
    <location>
        <begin position="973"/>
        <end position="983"/>
    </location>
</feature>
<dbReference type="PROSITE" id="PS50294">
    <property type="entry name" value="WD_REPEATS_REGION"/>
    <property type="match status" value="3"/>
</dbReference>
<dbReference type="PROSITE" id="PS50082">
    <property type="entry name" value="WD_REPEATS_2"/>
    <property type="match status" value="5"/>
</dbReference>
<keyword evidence="7" id="KW-1185">Reference proteome</keyword>
<dbReference type="PANTHER" id="PTHR19862:SF14">
    <property type="entry name" value="WD REPEAT-CONTAINING PROTEIN 48"/>
    <property type="match status" value="1"/>
</dbReference>
<reference evidence="6 7" key="2">
    <citation type="submission" date="2015-05" db="EMBL/GenBank/DDBJ databases">
        <authorList>
            <person name="Morales-Cruz A."/>
            <person name="Amrine K.C."/>
            <person name="Cantu D."/>
        </authorList>
    </citation>
    <scope>NUCLEOTIDE SEQUENCE [LARGE SCALE GENOMIC DNA]</scope>
    <source>
        <strain evidence="6">UCRPC4</strain>
    </source>
</reference>
<dbReference type="AlphaFoldDB" id="A0A0G2EZZ7"/>
<proteinExistence type="inferred from homology"/>